<feature type="non-terminal residue" evidence="1">
    <location>
        <position position="1"/>
    </location>
</feature>
<dbReference type="EMBL" id="BART01023803">
    <property type="protein sequence ID" value="GAG96930.1"/>
    <property type="molecule type" value="Genomic_DNA"/>
</dbReference>
<feature type="non-terminal residue" evidence="1">
    <location>
        <position position="285"/>
    </location>
</feature>
<name>X1BPK0_9ZZZZ</name>
<accession>X1BPK0</accession>
<dbReference type="AlphaFoldDB" id="X1BPK0"/>
<comment type="caution">
    <text evidence="1">The sequence shown here is derived from an EMBL/GenBank/DDBJ whole genome shotgun (WGS) entry which is preliminary data.</text>
</comment>
<proteinExistence type="predicted"/>
<gene>
    <name evidence="1" type="ORF">S01H4_43192</name>
</gene>
<evidence type="ECO:0000313" key="1">
    <source>
        <dbReference type="EMBL" id="GAG96930.1"/>
    </source>
</evidence>
<reference evidence="1" key="1">
    <citation type="journal article" date="2014" name="Front. Microbiol.">
        <title>High frequency of phylogenetically diverse reductive dehalogenase-homologous genes in deep subseafloor sedimentary metagenomes.</title>
        <authorList>
            <person name="Kawai M."/>
            <person name="Futagami T."/>
            <person name="Toyoda A."/>
            <person name="Takaki Y."/>
            <person name="Nishi S."/>
            <person name="Hori S."/>
            <person name="Arai W."/>
            <person name="Tsubouchi T."/>
            <person name="Morono Y."/>
            <person name="Uchiyama I."/>
            <person name="Ito T."/>
            <person name="Fujiyama A."/>
            <person name="Inagaki F."/>
            <person name="Takami H."/>
        </authorList>
    </citation>
    <scope>NUCLEOTIDE SEQUENCE</scope>
    <source>
        <strain evidence="1">Expedition CK06-06</strain>
    </source>
</reference>
<sequence length="285" mass="32219">PNDWAVLIIRKQPYVGEYYWTLISESKTRIRIPEGNYSWDFYIDGLTMCSGTALNDKIINVVPGIINYTIYLNPFFTNVTFHDLVISVFDNSSSIWKPINTNETGYVLCLDSWYLDHPYTGVSPWQVVGADPAVAGFFNEYVSLDEDGLTKYIHYLRPLGEYKASIRYQNYSGADYFDPTIFKLNSSNSGKAVLYGTPDSKPTLVFDNTEPEININEITISGEVKKLGSQYHAYGKITMEFAPTDNLGVQEINAKVNDNYFSAVKNATDTNKFSLEIDVLELEDG</sequence>
<protein>
    <submittedName>
        <fullName evidence="1">Uncharacterized protein</fullName>
    </submittedName>
</protein>
<organism evidence="1">
    <name type="scientific">marine sediment metagenome</name>
    <dbReference type="NCBI Taxonomy" id="412755"/>
    <lineage>
        <taxon>unclassified sequences</taxon>
        <taxon>metagenomes</taxon>
        <taxon>ecological metagenomes</taxon>
    </lineage>
</organism>